<dbReference type="VEuPathDB" id="FungiDB:MGG_16832"/>
<dbReference type="EMBL" id="CM001233">
    <property type="protein sequence ID" value="EHA52632.1"/>
    <property type="molecule type" value="Genomic_DNA"/>
</dbReference>
<accession>G4N376</accession>
<gene>
    <name evidence="1" type="ORF">MGG_16832</name>
</gene>
<dbReference type="AlphaFoldDB" id="G4N376"/>
<dbReference type="Proteomes" id="UP000009058">
    <property type="component" value="Chromosome 3"/>
</dbReference>
<keyword evidence="2" id="KW-1185">Reference proteome</keyword>
<name>G4N376_PYRO7</name>
<dbReference type="GeneID" id="12985028"/>
<dbReference type="RefSeq" id="XP_003712439.1">
    <property type="nucleotide sequence ID" value="XM_003712391.1"/>
</dbReference>
<sequence length="154" mass="17551">MVPSNLPSLRRIRWRPTRGNALYELSDEETAVGFWVLFDKYFGLVSMWVRGDDAGSCGFFDRLPVFVLRKGPNSRWGSALREIQSNVSGRQCQSISSRARQILLDGRFLLPLCKRAKLGPAASQRLSTKQIYDETNIEDKQVDQMKKKKANSPK</sequence>
<reference key="2">
    <citation type="submission" date="2011-05" db="EMBL/GenBank/DDBJ databases">
        <title>The Genome Sequence of Magnaporthe oryzae 70-15.</title>
        <authorList>
            <consortium name="The Broad Institute Genome Sequencing Platform"/>
            <person name="Ma L.-J."/>
            <person name="Dead R."/>
            <person name="Young S.K."/>
            <person name="Zeng Q."/>
            <person name="Gargeya S."/>
            <person name="Fitzgerald M."/>
            <person name="Haas B."/>
            <person name="Abouelleil A."/>
            <person name="Alvarado L."/>
            <person name="Arachchi H.M."/>
            <person name="Berlin A."/>
            <person name="Brown A."/>
            <person name="Chapman S.B."/>
            <person name="Chen Z."/>
            <person name="Dunbar C."/>
            <person name="Freedman E."/>
            <person name="Gearin G."/>
            <person name="Gellesch M."/>
            <person name="Goldberg J."/>
            <person name="Griggs A."/>
            <person name="Gujja S."/>
            <person name="Heiman D."/>
            <person name="Howarth C."/>
            <person name="Larson L."/>
            <person name="Lui A."/>
            <person name="MacDonald P.J.P."/>
            <person name="Mehta T."/>
            <person name="Montmayeur A."/>
            <person name="Murphy C."/>
            <person name="Neiman D."/>
            <person name="Pearson M."/>
            <person name="Priest M."/>
            <person name="Roberts A."/>
            <person name="Saif S."/>
            <person name="Shea T."/>
            <person name="Shenoy N."/>
            <person name="Sisk P."/>
            <person name="Stolte C."/>
            <person name="Sykes S."/>
            <person name="Yandava C."/>
            <person name="Wortman J."/>
            <person name="Nusbaum C."/>
            <person name="Birren B."/>
        </authorList>
    </citation>
    <scope>NUCLEOTIDE SEQUENCE</scope>
    <source>
        <strain>70-15</strain>
    </source>
</reference>
<dbReference type="OrthoDB" id="10391466at2759"/>
<proteinExistence type="predicted"/>
<reference evidence="1 2" key="1">
    <citation type="journal article" date="2005" name="Nature">
        <title>The genome sequence of the rice blast fungus Magnaporthe grisea.</title>
        <authorList>
            <person name="Dean R.A."/>
            <person name="Talbot N.J."/>
            <person name="Ebbole D.J."/>
            <person name="Farman M.L."/>
            <person name="Mitchell T.K."/>
            <person name="Orbach M.J."/>
            <person name="Thon M."/>
            <person name="Kulkarni R."/>
            <person name="Xu J.R."/>
            <person name="Pan H."/>
            <person name="Read N.D."/>
            <person name="Lee Y.H."/>
            <person name="Carbone I."/>
            <person name="Brown D."/>
            <person name="Oh Y.Y."/>
            <person name="Donofrio N."/>
            <person name="Jeong J.S."/>
            <person name="Soanes D.M."/>
            <person name="Djonovic S."/>
            <person name="Kolomiets E."/>
            <person name="Rehmeyer C."/>
            <person name="Li W."/>
            <person name="Harding M."/>
            <person name="Kim S."/>
            <person name="Lebrun M.H."/>
            <person name="Bohnert H."/>
            <person name="Coughlan S."/>
            <person name="Butler J."/>
            <person name="Calvo S."/>
            <person name="Ma L.J."/>
            <person name="Nicol R."/>
            <person name="Purcell S."/>
            <person name="Nusbaum C."/>
            <person name="Galagan J.E."/>
            <person name="Birren B.W."/>
        </authorList>
    </citation>
    <scope>NUCLEOTIDE SEQUENCE [LARGE SCALE GENOMIC DNA]</scope>
    <source>
        <strain evidence="2">70-15 / ATCC MYA-4617 / FGSC 8958</strain>
    </source>
</reference>
<dbReference type="KEGG" id="mgr:MGG_16832"/>
<dbReference type="InParanoid" id="G4N376"/>
<evidence type="ECO:0000313" key="2">
    <source>
        <dbReference type="Proteomes" id="UP000009058"/>
    </source>
</evidence>
<protein>
    <submittedName>
        <fullName evidence="1">Uncharacterized protein</fullName>
    </submittedName>
</protein>
<dbReference type="HOGENOM" id="CLU_1704581_0_0_1"/>
<evidence type="ECO:0000313" key="1">
    <source>
        <dbReference type="EMBL" id="EHA52632.1"/>
    </source>
</evidence>
<organism evidence="1 2">
    <name type="scientific">Pyricularia oryzae (strain 70-15 / ATCC MYA-4617 / FGSC 8958)</name>
    <name type="common">Rice blast fungus</name>
    <name type="synonym">Magnaporthe oryzae</name>
    <dbReference type="NCBI Taxonomy" id="242507"/>
    <lineage>
        <taxon>Eukaryota</taxon>
        <taxon>Fungi</taxon>
        <taxon>Dikarya</taxon>
        <taxon>Ascomycota</taxon>
        <taxon>Pezizomycotina</taxon>
        <taxon>Sordariomycetes</taxon>
        <taxon>Sordariomycetidae</taxon>
        <taxon>Magnaporthales</taxon>
        <taxon>Pyriculariaceae</taxon>
        <taxon>Pyricularia</taxon>
    </lineage>
</organism>